<evidence type="ECO:0000313" key="2">
    <source>
        <dbReference type="Proteomes" id="UP000199400"/>
    </source>
</evidence>
<gene>
    <name evidence="1" type="ORF">SAMN02745121_08651</name>
</gene>
<accession>A0A1I2IIC5</accession>
<protein>
    <submittedName>
        <fullName evidence="1">Uncharacterized protein</fullName>
    </submittedName>
</protein>
<organism evidence="1 2">
    <name type="scientific">Nannocystis exedens</name>
    <dbReference type="NCBI Taxonomy" id="54"/>
    <lineage>
        <taxon>Bacteria</taxon>
        <taxon>Pseudomonadati</taxon>
        <taxon>Myxococcota</taxon>
        <taxon>Polyangia</taxon>
        <taxon>Nannocystales</taxon>
        <taxon>Nannocystaceae</taxon>
        <taxon>Nannocystis</taxon>
    </lineage>
</organism>
<evidence type="ECO:0000313" key="1">
    <source>
        <dbReference type="EMBL" id="SFF40596.1"/>
    </source>
</evidence>
<dbReference type="Proteomes" id="UP000199400">
    <property type="component" value="Unassembled WGS sequence"/>
</dbReference>
<dbReference type="RefSeq" id="WP_096325485.1">
    <property type="nucleotide sequence ID" value="NZ_FOMX01000064.1"/>
</dbReference>
<dbReference type="EMBL" id="FOMX01000064">
    <property type="protein sequence ID" value="SFF40596.1"/>
    <property type="molecule type" value="Genomic_DNA"/>
</dbReference>
<name>A0A1I2IIC5_9BACT</name>
<dbReference type="AlphaFoldDB" id="A0A1I2IIC5"/>
<dbReference type="OrthoDB" id="5482055at2"/>
<reference evidence="2" key="1">
    <citation type="submission" date="2016-10" db="EMBL/GenBank/DDBJ databases">
        <authorList>
            <person name="Varghese N."/>
            <person name="Submissions S."/>
        </authorList>
    </citation>
    <scope>NUCLEOTIDE SEQUENCE [LARGE SCALE GENOMIC DNA]</scope>
    <source>
        <strain evidence="2">ATCC 25963</strain>
    </source>
</reference>
<keyword evidence="2" id="KW-1185">Reference proteome</keyword>
<proteinExistence type="predicted"/>
<sequence>MKEIEIRIGRGAEATRFAAVLVKSGSTATRSFERARSGPGVQIHLTGERNYHVALVAEPSAADKALLRSSVGHKVLLDFPGRRAVRQRLAGLSGQGLRDRPEPQAAALDLTAGIHGVAPLFLLPSGELAGDPAGPAPKDMSALPVFVAAARWISSRRTSSFECLFPPSAFFPDEPLRTERLTPAQAGALLQQVEAVLTAAAPGGPHGAVDDAVQLRSAALTVLSHVVATALKDPGFRAAADAAAERIFRLVDDETGPGGRSELRAHAISLLSLRGPALRPQQQARAQALLRSLSRRAPPYPALTGPWRFALASAPEFFPGEVELLQTKYGFTKIAAPEGTPRPPNLWGDGYVVLLAPFVGKGGREFVVFARSASPRDENFEMSQEFFTGLLVSRHANLGASDMRASAIQTQQVGYKLMMNCQCAGLTTRFAIARMFPDADIFSSWDSTYFRTGEGDKVVASEGIDCFVAILRGLAEEEDFAAIDQRIRKAQWHHRQSRTPDFVQFIGPAHPLVVARYQDINRDGKADYYDGFLDFRLVEIAESLKDSAVPRDPGASPSQISGEAARGLGWAAGSLNRVTQYSELWDSLPGQAEILYAFRAGGFFSGAEPPRDVPAGKGPRGELGRLPAVVRYVRDPAGDALTADVLFHSHLSHSAQELKRLLVAAEAWWRAIDLGYLADAPPLDTPLGQRAGLLLLLAGLLEFPADQNFVDGLWEMALDMLQLPRLSRSLIRRCNSDEDHDNGNYYGSVRGIRELIGTAEARGGTLKQANPEAYEELASVDPAIGRARPLGEVAQAPGV</sequence>